<dbReference type="EMBL" id="JBEAFC010000008">
    <property type="protein sequence ID" value="KAL1545687.1"/>
    <property type="molecule type" value="Genomic_DNA"/>
</dbReference>
<dbReference type="InterPro" id="IPR036397">
    <property type="entry name" value="RNaseH_sf"/>
</dbReference>
<dbReference type="Pfam" id="PF24626">
    <property type="entry name" value="SH3_Tf2-1"/>
    <property type="match status" value="1"/>
</dbReference>
<evidence type="ECO:0000313" key="10">
    <source>
        <dbReference type="Proteomes" id="UP001567538"/>
    </source>
</evidence>
<evidence type="ECO:0000256" key="3">
    <source>
        <dbReference type="ARBA" id="ARBA00023125"/>
    </source>
</evidence>
<dbReference type="CDD" id="cd09274">
    <property type="entry name" value="RNase_HI_RT_Ty3"/>
    <property type="match status" value="1"/>
</dbReference>
<keyword evidence="10" id="KW-1185">Reference proteome</keyword>
<reference evidence="9 10" key="1">
    <citation type="submission" date="2024-06" db="EMBL/GenBank/DDBJ databases">
        <title>A chromosome level genome sequence of Diviner's sage (Salvia divinorum).</title>
        <authorList>
            <person name="Ford S.A."/>
            <person name="Ro D.-K."/>
            <person name="Ness R.W."/>
            <person name="Phillips M.A."/>
        </authorList>
    </citation>
    <scope>NUCLEOTIDE SEQUENCE [LARGE SCALE GENOMIC DNA]</scope>
    <source>
        <strain evidence="9">SAF-2024a</strain>
        <tissue evidence="9">Leaf</tissue>
    </source>
</reference>
<evidence type="ECO:0000259" key="6">
    <source>
        <dbReference type="PROSITE" id="PS50158"/>
    </source>
</evidence>
<dbReference type="SUPFAM" id="SSF56672">
    <property type="entry name" value="DNA/RNA polymerases"/>
    <property type="match status" value="1"/>
</dbReference>
<feature type="domain" description="Reverse transcriptase" evidence="7">
    <location>
        <begin position="689"/>
        <end position="868"/>
    </location>
</feature>
<dbReference type="GO" id="GO:0004190">
    <property type="term" value="F:aspartic-type endopeptidase activity"/>
    <property type="evidence" value="ECO:0007669"/>
    <property type="project" value="UniProtKB-KW"/>
</dbReference>
<evidence type="ECO:0000259" key="7">
    <source>
        <dbReference type="PROSITE" id="PS50878"/>
    </source>
</evidence>
<keyword evidence="4" id="KW-0479">Metal-binding</keyword>
<dbReference type="InterPro" id="IPR001878">
    <property type="entry name" value="Znf_CCHC"/>
</dbReference>
<dbReference type="SMART" id="SM00343">
    <property type="entry name" value="ZnF_C2HC"/>
    <property type="match status" value="1"/>
</dbReference>
<keyword evidence="1" id="KW-0645">Protease</keyword>
<dbReference type="CDD" id="cd00303">
    <property type="entry name" value="retropepsin_like"/>
    <property type="match status" value="1"/>
</dbReference>
<feature type="domain" description="Integrase catalytic" evidence="8">
    <location>
        <begin position="1077"/>
        <end position="1237"/>
    </location>
</feature>
<dbReference type="InterPro" id="IPR036875">
    <property type="entry name" value="Znf_CCHC_sf"/>
</dbReference>
<dbReference type="PROSITE" id="PS50878">
    <property type="entry name" value="RT_POL"/>
    <property type="match status" value="1"/>
</dbReference>
<feature type="region of interest" description="Disordered" evidence="5">
    <location>
        <begin position="352"/>
        <end position="378"/>
    </location>
</feature>
<dbReference type="PANTHER" id="PTHR35046">
    <property type="entry name" value="ZINC KNUCKLE (CCHC-TYPE) FAMILY PROTEIN"/>
    <property type="match status" value="1"/>
</dbReference>
<dbReference type="InterPro" id="IPR043128">
    <property type="entry name" value="Rev_trsase/Diguanyl_cyclase"/>
</dbReference>
<dbReference type="Gene3D" id="3.10.20.370">
    <property type="match status" value="1"/>
</dbReference>
<dbReference type="Pfam" id="PF03732">
    <property type="entry name" value="Retrotrans_gag"/>
    <property type="match status" value="1"/>
</dbReference>
<evidence type="ECO:0000256" key="1">
    <source>
        <dbReference type="ARBA" id="ARBA00022670"/>
    </source>
</evidence>
<dbReference type="FunFam" id="3.30.70.270:FF:000020">
    <property type="entry name" value="Transposon Tf2-6 polyprotein-like Protein"/>
    <property type="match status" value="1"/>
</dbReference>
<feature type="region of interest" description="Disordered" evidence="5">
    <location>
        <begin position="1"/>
        <end position="21"/>
    </location>
</feature>
<evidence type="ECO:0000259" key="8">
    <source>
        <dbReference type="PROSITE" id="PS50994"/>
    </source>
</evidence>
<dbReference type="Gene3D" id="3.30.420.10">
    <property type="entry name" value="Ribonuclease H-like superfamily/Ribonuclease H"/>
    <property type="match status" value="1"/>
</dbReference>
<name>A0ABD1GNV4_SALDI</name>
<dbReference type="InterPro" id="IPR041577">
    <property type="entry name" value="RT_RNaseH_2"/>
</dbReference>
<dbReference type="Gene3D" id="2.40.70.10">
    <property type="entry name" value="Acid Proteases"/>
    <property type="match status" value="1"/>
</dbReference>
<proteinExistence type="predicted"/>
<dbReference type="Gene3D" id="3.10.10.10">
    <property type="entry name" value="HIV Type 1 Reverse Transcriptase, subunit A, domain 1"/>
    <property type="match status" value="1"/>
</dbReference>
<evidence type="ECO:0008006" key="11">
    <source>
        <dbReference type="Google" id="ProtNLM"/>
    </source>
</evidence>
<dbReference type="Gene3D" id="4.10.60.10">
    <property type="entry name" value="Zinc finger, CCHC-type"/>
    <property type="match status" value="1"/>
</dbReference>
<evidence type="ECO:0000256" key="5">
    <source>
        <dbReference type="SAM" id="MobiDB-lite"/>
    </source>
</evidence>
<keyword evidence="4" id="KW-0863">Zinc-finger</keyword>
<dbReference type="InterPro" id="IPR005162">
    <property type="entry name" value="Retrotrans_gag_dom"/>
</dbReference>
<feature type="domain" description="CCHC-type" evidence="6">
    <location>
        <begin position="402"/>
        <end position="417"/>
    </location>
</feature>
<organism evidence="9 10">
    <name type="scientific">Salvia divinorum</name>
    <name type="common">Maria pastora</name>
    <name type="synonym">Diviner's sage</name>
    <dbReference type="NCBI Taxonomy" id="28513"/>
    <lineage>
        <taxon>Eukaryota</taxon>
        <taxon>Viridiplantae</taxon>
        <taxon>Streptophyta</taxon>
        <taxon>Embryophyta</taxon>
        <taxon>Tracheophyta</taxon>
        <taxon>Spermatophyta</taxon>
        <taxon>Magnoliopsida</taxon>
        <taxon>eudicotyledons</taxon>
        <taxon>Gunneridae</taxon>
        <taxon>Pentapetalae</taxon>
        <taxon>asterids</taxon>
        <taxon>lamiids</taxon>
        <taxon>Lamiales</taxon>
        <taxon>Lamiaceae</taxon>
        <taxon>Nepetoideae</taxon>
        <taxon>Mentheae</taxon>
        <taxon>Salviinae</taxon>
        <taxon>Salvia</taxon>
        <taxon>Salvia subgen. Calosphace</taxon>
    </lineage>
</organism>
<dbReference type="Proteomes" id="UP001567538">
    <property type="component" value="Unassembled WGS sequence"/>
</dbReference>
<dbReference type="PROSITE" id="PS50994">
    <property type="entry name" value="INTEGRASE"/>
    <property type="match status" value="1"/>
</dbReference>
<dbReference type="InterPro" id="IPR056924">
    <property type="entry name" value="SH3_Tf2-1"/>
</dbReference>
<dbReference type="Pfam" id="PF00078">
    <property type="entry name" value="RVT_1"/>
    <property type="match status" value="1"/>
</dbReference>
<evidence type="ECO:0000313" key="9">
    <source>
        <dbReference type="EMBL" id="KAL1545687.1"/>
    </source>
</evidence>
<keyword evidence="3" id="KW-0238">DNA-binding</keyword>
<dbReference type="InterPro" id="IPR012337">
    <property type="entry name" value="RNaseH-like_sf"/>
</dbReference>
<dbReference type="SUPFAM" id="SSF57756">
    <property type="entry name" value="Retrovirus zinc finger-like domains"/>
    <property type="match status" value="1"/>
</dbReference>
<evidence type="ECO:0000256" key="2">
    <source>
        <dbReference type="ARBA" id="ARBA00022750"/>
    </source>
</evidence>
<dbReference type="SUPFAM" id="SSF53098">
    <property type="entry name" value="Ribonuclease H-like"/>
    <property type="match status" value="1"/>
</dbReference>
<dbReference type="GO" id="GO:0008270">
    <property type="term" value="F:zinc ion binding"/>
    <property type="evidence" value="ECO:0007669"/>
    <property type="project" value="UniProtKB-KW"/>
</dbReference>
<dbReference type="CDD" id="cd01647">
    <property type="entry name" value="RT_LTR"/>
    <property type="match status" value="1"/>
</dbReference>
<accession>A0ABD1GNV4</accession>
<dbReference type="GO" id="GO:0006508">
    <property type="term" value="P:proteolysis"/>
    <property type="evidence" value="ECO:0007669"/>
    <property type="project" value="UniProtKB-KW"/>
</dbReference>
<dbReference type="PANTHER" id="PTHR35046:SF9">
    <property type="entry name" value="RNA-DIRECTED DNA POLYMERASE"/>
    <property type="match status" value="1"/>
</dbReference>
<comment type="caution">
    <text evidence="9">The sequence shown here is derived from an EMBL/GenBank/DDBJ whole genome shotgun (WGS) entry which is preliminary data.</text>
</comment>
<dbReference type="InterPro" id="IPR021109">
    <property type="entry name" value="Peptidase_aspartic_dom_sf"/>
</dbReference>
<keyword evidence="2" id="KW-0064">Aspartyl protease</keyword>
<dbReference type="InterPro" id="IPR000477">
    <property type="entry name" value="RT_dom"/>
</dbReference>
<gene>
    <name evidence="9" type="ORF">AAHA92_22380</name>
</gene>
<keyword evidence="2" id="KW-0378">Hydrolase</keyword>
<sequence length="1411" mass="160955">MAETHSEGGGEGGVGPSYSNSEGELLSKMAQMITGLKNELRSDVKASEIRMQALHNTLFEEVNALNEGRPSRPPTPRGGPIPNEVLKGYNGEEWYEGVYVGNRGGHGGYGRPGMGNEMHGRFGGGNGMNGRGGRENCPWMVDPYGERFQRGGYYEEELGAIFEDPSKDMRHSLPKFHRKFDPDAYLEWESQVDKIFALHNYAERDKVKIVIAEFRGHANTWWGDLMRRRRMDGRGDVPSWEELRRIMKETFVPRSYFLKLRGDLQDLRQGTKSVMDYYYELLSLMSKIGVVEPEESTQDRFIHGLNIPLKHKVQVEALRGITLGEVLGFAETFERQSKELALSKARMASSQAGGGASASKWGAPSKRVEGSPTTQVKTPYKALASPQTTPATTTLEVKKVQCFKCKGYGHYARECPNQRVMVIGQDGSVYSEDEEGEKKKEADTSCNYEFSSGKEEDEEAKTLVVLRMFNVLPNLEEHREQRCNIFHMKCKVGAKTCLVIIDGGSCANVVSDQLVGKLGLKVVKHPHPYKLQWLGDAGELKVESQCKVPLKLGEWEDEVLCDIIPMTACHVLLGRPWEFDRRVYKNGHTNEYFHMLNGMNVRLRPLTPKEVYEASQHLQRERVRDKEKRLLSESFQDVFPEELPNGLPPIRGIEHQIDFVPGSILSNRAAYKANPKETQELQRQVKGLLAKGLVQESLSPCAVPVILVPKKDGSWRMCIDCRAINKITIKYRHPIPRLDDMLEDLCGSTCFSKIDLASGYHQTRMKKGDEWKTAFKTKFGLYEWLVMPFGLTNAPSTFVRLMNHVLRAFIGKFVVVYFDDILIYSKNEEEHARHLREVLEVLRENFLYAKLSKCTFCDDEVVFLGFVVGKEGVRVDEEKIQAIRDWPTPKNVSEVRSFQGLASFYRRFVRDFSTKASPLNHLVKRDVLFKWGEEQERAFTTLKHDLTHAPLFALPDFDKTFELECDASGVGIGGVLLQEGKPIAYFSEKLNQTHLNYPTYDKELYAIVRCLENWQHYLMHREFVIHTDHESIKFLGGQHKLDRRHAKWSVFLETFPYVIRQAKSKSNNFGLYTPLPTSTHPWVDISMDFVLGLPRSPKGNDSIFVVVDRFSKMAHFIPCRKTSDAKFIANLFFKEVVRLHGIPKTIVSDRDVKFLSYFWKTLWSRLGTKLLFSTTAHPQTDEQTEVVNRSLGTLLRALVFVNKASWEEYVPIAEFAYNRTLHSTTHLSPFEVVYGFNPLTPLDLSKVDLHLPCMLDVGGEDKAKFVKDLHVQVQERITRKEEQVALRVNKGRKKMVFQPGDWVWVHFRKIRFPDKTKGKLAPRGDGPFLVLERVNDNAYVIDLPEGEDDANPLRMEGRPMTRSITRRTQEGLSILVQKLVQEESSRPGVPAMKHVVSARTGEPPVRVALSR</sequence>
<dbReference type="Gene3D" id="3.30.70.270">
    <property type="match status" value="2"/>
</dbReference>
<dbReference type="InterPro" id="IPR043502">
    <property type="entry name" value="DNA/RNA_pol_sf"/>
</dbReference>
<protein>
    <recommendedName>
        <fullName evidence="11">Reverse transcriptase</fullName>
    </recommendedName>
</protein>
<dbReference type="Pfam" id="PF00098">
    <property type="entry name" value="zf-CCHC"/>
    <property type="match status" value="1"/>
</dbReference>
<keyword evidence="4" id="KW-0862">Zinc</keyword>
<dbReference type="GO" id="GO:0003677">
    <property type="term" value="F:DNA binding"/>
    <property type="evidence" value="ECO:0007669"/>
    <property type="project" value="UniProtKB-KW"/>
</dbReference>
<dbReference type="InterPro" id="IPR001584">
    <property type="entry name" value="Integrase_cat-core"/>
</dbReference>
<dbReference type="PROSITE" id="PS50158">
    <property type="entry name" value="ZF_CCHC"/>
    <property type="match status" value="1"/>
</dbReference>
<dbReference type="Pfam" id="PF17919">
    <property type="entry name" value="RT_RNaseH_2"/>
    <property type="match status" value="1"/>
</dbReference>
<evidence type="ECO:0000256" key="4">
    <source>
        <dbReference type="PROSITE-ProRule" id="PRU00047"/>
    </source>
</evidence>